<dbReference type="EMBL" id="CM000361">
    <property type="protein sequence ID" value="EDX04332.1"/>
    <property type="molecule type" value="Genomic_DNA"/>
</dbReference>
<feature type="region of interest" description="Disordered" evidence="1">
    <location>
        <begin position="85"/>
        <end position="129"/>
    </location>
</feature>
<dbReference type="SUPFAM" id="SSF50729">
    <property type="entry name" value="PH domain-like"/>
    <property type="match status" value="1"/>
</dbReference>
<keyword evidence="4" id="KW-1185">Reference proteome</keyword>
<organism evidence="3 4">
    <name type="scientific">Drosophila simulans</name>
    <name type="common">Fruit fly</name>
    <dbReference type="NCBI Taxonomy" id="7240"/>
    <lineage>
        <taxon>Eukaryota</taxon>
        <taxon>Metazoa</taxon>
        <taxon>Ecdysozoa</taxon>
        <taxon>Arthropoda</taxon>
        <taxon>Hexapoda</taxon>
        <taxon>Insecta</taxon>
        <taxon>Pterygota</taxon>
        <taxon>Neoptera</taxon>
        <taxon>Endopterygota</taxon>
        <taxon>Diptera</taxon>
        <taxon>Brachycera</taxon>
        <taxon>Muscomorpha</taxon>
        <taxon>Ephydroidea</taxon>
        <taxon>Drosophilidae</taxon>
        <taxon>Drosophila</taxon>
        <taxon>Sophophora</taxon>
    </lineage>
</organism>
<protein>
    <submittedName>
        <fullName evidence="3">GD23589</fullName>
    </submittedName>
</protein>
<reference evidence="3 4" key="1">
    <citation type="journal article" date="2007" name="Nature">
        <title>Evolution of genes and genomes on the Drosophila phylogeny.</title>
        <authorList>
            <consortium name="Drosophila 12 Genomes Consortium"/>
            <person name="Clark A.G."/>
            <person name="Eisen M.B."/>
            <person name="Smith D.R."/>
            <person name="Bergman C.M."/>
            <person name="Oliver B."/>
            <person name="Markow T.A."/>
            <person name="Kaufman T.C."/>
            <person name="Kellis M."/>
            <person name="Gelbart W."/>
            <person name="Iyer V.N."/>
            <person name="Pollard D.A."/>
            <person name="Sackton T.B."/>
            <person name="Larracuente A.M."/>
            <person name="Singh N.D."/>
            <person name="Abad J.P."/>
            <person name="Abt D.N."/>
            <person name="Adryan B."/>
            <person name="Aguade M."/>
            <person name="Akashi H."/>
            <person name="Anderson W.W."/>
            <person name="Aquadro C.F."/>
            <person name="Ardell D.H."/>
            <person name="Arguello R."/>
            <person name="Artieri C.G."/>
            <person name="Barbash D.A."/>
            <person name="Barker D."/>
            <person name="Barsanti P."/>
            <person name="Batterham P."/>
            <person name="Batzoglou S."/>
            <person name="Begun D."/>
            <person name="Bhutkar A."/>
            <person name="Blanco E."/>
            <person name="Bosak S.A."/>
            <person name="Bradley R.K."/>
            <person name="Brand A.D."/>
            <person name="Brent M.R."/>
            <person name="Brooks A.N."/>
            <person name="Brown R.H."/>
            <person name="Butlin R.K."/>
            <person name="Caggese C."/>
            <person name="Calvi B.R."/>
            <person name="Bernardo de Carvalho A."/>
            <person name="Caspi A."/>
            <person name="Castrezana S."/>
            <person name="Celniker S.E."/>
            <person name="Chang J.L."/>
            <person name="Chapple C."/>
            <person name="Chatterji S."/>
            <person name="Chinwalla A."/>
            <person name="Civetta A."/>
            <person name="Clifton S.W."/>
            <person name="Comeron J.M."/>
            <person name="Costello J.C."/>
            <person name="Coyne J.A."/>
            <person name="Daub J."/>
            <person name="David R.G."/>
            <person name="Delcher A.L."/>
            <person name="Delehaunty K."/>
            <person name="Do C.B."/>
            <person name="Ebling H."/>
            <person name="Edwards K."/>
            <person name="Eickbush T."/>
            <person name="Evans J.D."/>
            <person name="Filipski A."/>
            <person name="Findeiss S."/>
            <person name="Freyhult E."/>
            <person name="Fulton L."/>
            <person name="Fulton R."/>
            <person name="Garcia A.C."/>
            <person name="Gardiner A."/>
            <person name="Garfield D.A."/>
            <person name="Garvin B.E."/>
            <person name="Gibson G."/>
            <person name="Gilbert D."/>
            <person name="Gnerre S."/>
            <person name="Godfrey J."/>
            <person name="Good R."/>
            <person name="Gotea V."/>
            <person name="Gravely B."/>
            <person name="Greenberg A.J."/>
            <person name="Griffiths-Jones S."/>
            <person name="Gross S."/>
            <person name="Guigo R."/>
            <person name="Gustafson E.A."/>
            <person name="Haerty W."/>
            <person name="Hahn M.W."/>
            <person name="Halligan D.L."/>
            <person name="Halpern A.L."/>
            <person name="Halter G.M."/>
            <person name="Han M.V."/>
            <person name="Heger A."/>
            <person name="Hillier L."/>
            <person name="Hinrichs A.S."/>
            <person name="Holmes I."/>
            <person name="Hoskins R.A."/>
            <person name="Hubisz M.J."/>
            <person name="Hultmark D."/>
            <person name="Huntley M.A."/>
            <person name="Jaffe D.B."/>
            <person name="Jagadeeshan S."/>
            <person name="Jeck W.R."/>
            <person name="Johnson J."/>
            <person name="Jones C.D."/>
            <person name="Jordan W.C."/>
            <person name="Karpen G.H."/>
            <person name="Kataoka E."/>
            <person name="Keightley P.D."/>
            <person name="Kheradpour P."/>
            <person name="Kirkness E.F."/>
            <person name="Koerich L.B."/>
            <person name="Kristiansen K."/>
            <person name="Kudrna D."/>
            <person name="Kulathinal R.J."/>
            <person name="Kumar S."/>
            <person name="Kwok R."/>
            <person name="Lander E."/>
            <person name="Langley C.H."/>
            <person name="Lapoint R."/>
            <person name="Lazzaro B.P."/>
            <person name="Lee S.J."/>
            <person name="Levesque L."/>
            <person name="Li R."/>
            <person name="Lin C.F."/>
            <person name="Lin M.F."/>
            <person name="Lindblad-Toh K."/>
            <person name="Llopart A."/>
            <person name="Long M."/>
            <person name="Low L."/>
            <person name="Lozovsky E."/>
            <person name="Lu J."/>
            <person name="Luo M."/>
            <person name="Machado C.A."/>
            <person name="Makalowski W."/>
            <person name="Marzo M."/>
            <person name="Matsuda M."/>
            <person name="Matzkin L."/>
            <person name="McAllister B."/>
            <person name="McBride C.S."/>
            <person name="McKernan B."/>
            <person name="McKernan K."/>
            <person name="Mendez-Lago M."/>
            <person name="Minx P."/>
            <person name="Mollenhauer M.U."/>
            <person name="Montooth K."/>
            <person name="Mount S.M."/>
            <person name="Mu X."/>
            <person name="Myers E."/>
            <person name="Negre B."/>
            <person name="Newfeld S."/>
            <person name="Nielsen R."/>
            <person name="Noor M.A."/>
            <person name="O'Grady P."/>
            <person name="Pachter L."/>
            <person name="Papaceit M."/>
            <person name="Parisi M.J."/>
            <person name="Parisi M."/>
            <person name="Parts L."/>
            <person name="Pedersen J.S."/>
            <person name="Pesole G."/>
            <person name="Phillippy A.M."/>
            <person name="Ponting C.P."/>
            <person name="Pop M."/>
            <person name="Porcelli D."/>
            <person name="Powell J.R."/>
            <person name="Prohaska S."/>
            <person name="Pruitt K."/>
            <person name="Puig M."/>
            <person name="Quesneville H."/>
            <person name="Ram K.R."/>
            <person name="Rand D."/>
            <person name="Rasmussen M.D."/>
            <person name="Reed L.K."/>
            <person name="Reenan R."/>
            <person name="Reily A."/>
            <person name="Remington K.A."/>
            <person name="Rieger T.T."/>
            <person name="Ritchie M.G."/>
            <person name="Robin C."/>
            <person name="Rogers Y.H."/>
            <person name="Rohde C."/>
            <person name="Rozas J."/>
            <person name="Rubenfield M.J."/>
            <person name="Ruiz A."/>
            <person name="Russo S."/>
            <person name="Salzberg S.L."/>
            <person name="Sanchez-Gracia A."/>
            <person name="Saranga D.J."/>
            <person name="Sato H."/>
            <person name="Schaeffer S.W."/>
            <person name="Schatz M.C."/>
            <person name="Schlenke T."/>
            <person name="Schwartz R."/>
            <person name="Segarra C."/>
            <person name="Singh R.S."/>
            <person name="Sirot L."/>
            <person name="Sirota M."/>
            <person name="Sisneros N.B."/>
            <person name="Smith C.D."/>
            <person name="Smith T.F."/>
            <person name="Spieth J."/>
            <person name="Stage D.E."/>
            <person name="Stark A."/>
            <person name="Stephan W."/>
            <person name="Strausberg R.L."/>
            <person name="Strempel S."/>
            <person name="Sturgill D."/>
            <person name="Sutton G."/>
            <person name="Sutton G.G."/>
            <person name="Tao W."/>
            <person name="Teichmann S."/>
            <person name="Tobari Y.N."/>
            <person name="Tomimura Y."/>
            <person name="Tsolas J.M."/>
            <person name="Valente V.L."/>
            <person name="Venter E."/>
            <person name="Venter J.C."/>
            <person name="Vicario S."/>
            <person name="Vieira F.G."/>
            <person name="Vilella A.J."/>
            <person name="Villasante A."/>
            <person name="Walenz B."/>
            <person name="Wang J."/>
            <person name="Wasserman M."/>
            <person name="Watts T."/>
            <person name="Wilson D."/>
            <person name="Wilson R.K."/>
            <person name="Wing R.A."/>
            <person name="Wolfner M.F."/>
            <person name="Wong A."/>
            <person name="Wong G.K."/>
            <person name="Wu C.I."/>
            <person name="Wu G."/>
            <person name="Yamamoto D."/>
            <person name="Yang H.P."/>
            <person name="Yang S.P."/>
            <person name="Yorke J.A."/>
            <person name="Yoshida K."/>
            <person name="Zdobnov E."/>
            <person name="Zhang P."/>
            <person name="Zhang Y."/>
            <person name="Zimin A.V."/>
            <person name="Baldwin J."/>
            <person name="Abdouelleil A."/>
            <person name="Abdulkadir J."/>
            <person name="Abebe A."/>
            <person name="Abera B."/>
            <person name="Abreu J."/>
            <person name="Acer S.C."/>
            <person name="Aftuck L."/>
            <person name="Alexander A."/>
            <person name="An P."/>
            <person name="Anderson E."/>
            <person name="Anderson S."/>
            <person name="Arachi H."/>
            <person name="Azer M."/>
            <person name="Bachantsang P."/>
            <person name="Barry A."/>
            <person name="Bayul T."/>
            <person name="Berlin A."/>
            <person name="Bessette D."/>
            <person name="Bloom T."/>
            <person name="Blye J."/>
            <person name="Boguslavskiy L."/>
            <person name="Bonnet C."/>
            <person name="Boukhgalter B."/>
            <person name="Bourzgui I."/>
            <person name="Brown A."/>
            <person name="Cahill P."/>
            <person name="Channer S."/>
            <person name="Cheshatsang Y."/>
            <person name="Chuda L."/>
            <person name="Citroen M."/>
            <person name="Collymore A."/>
            <person name="Cooke P."/>
            <person name="Costello M."/>
            <person name="D'Aco K."/>
            <person name="Daza R."/>
            <person name="De Haan G."/>
            <person name="DeGray S."/>
            <person name="DeMaso C."/>
            <person name="Dhargay N."/>
            <person name="Dooley K."/>
            <person name="Dooley E."/>
            <person name="Doricent M."/>
            <person name="Dorje P."/>
            <person name="Dorjee K."/>
            <person name="Dupes A."/>
            <person name="Elong R."/>
            <person name="Falk J."/>
            <person name="Farina A."/>
            <person name="Faro S."/>
            <person name="Ferguson D."/>
            <person name="Fisher S."/>
            <person name="Foley C.D."/>
            <person name="Franke A."/>
            <person name="Friedrich D."/>
            <person name="Gadbois L."/>
            <person name="Gearin G."/>
            <person name="Gearin C.R."/>
            <person name="Giannoukos G."/>
            <person name="Goode T."/>
            <person name="Graham J."/>
            <person name="Grandbois E."/>
            <person name="Grewal S."/>
            <person name="Gyaltsen K."/>
            <person name="Hafez N."/>
            <person name="Hagos B."/>
            <person name="Hall J."/>
            <person name="Henson C."/>
            <person name="Hollinger A."/>
            <person name="Honan T."/>
            <person name="Huard M.D."/>
            <person name="Hughes L."/>
            <person name="Hurhula B."/>
            <person name="Husby M.E."/>
            <person name="Kamat A."/>
            <person name="Kanga B."/>
            <person name="Kashin S."/>
            <person name="Khazanovich D."/>
            <person name="Kisner P."/>
            <person name="Lance K."/>
            <person name="Lara M."/>
            <person name="Lee W."/>
            <person name="Lennon N."/>
            <person name="Letendre F."/>
            <person name="LeVine R."/>
            <person name="Lipovsky A."/>
            <person name="Liu X."/>
            <person name="Liu J."/>
            <person name="Liu S."/>
            <person name="Lokyitsang T."/>
            <person name="Lokyitsang Y."/>
            <person name="Lubonja R."/>
            <person name="Lui A."/>
            <person name="MacDonald P."/>
            <person name="Magnisalis V."/>
            <person name="Maru K."/>
            <person name="Matthews C."/>
            <person name="McCusker W."/>
            <person name="McDonough S."/>
            <person name="Mehta T."/>
            <person name="Meldrim J."/>
            <person name="Meneus L."/>
            <person name="Mihai O."/>
            <person name="Mihalev A."/>
            <person name="Mihova T."/>
            <person name="Mittelman R."/>
            <person name="Mlenga V."/>
            <person name="Montmayeur A."/>
            <person name="Mulrain L."/>
            <person name="Navidi A."/>
            <person name="Naylor J."/>
            <person name="Negash T."/>
            <person name="Nguyen T."/>
            <person name="Nguyen N."/>
            <person name="Nicol R."/>
            <person name="Norbu C."/>
            <person name="Norbu N."/>
            <person name="Novod N."/>
            <person name="O'Neill B."/>
            <person name="Osman S."/>
            <person name="Markiewicz E."/>
            <person name="Oyono O.L."/>
            <person name="Patti C."/>
            <person name="Phunkhang P."/>
            <person name="Pierre F."/>
            <person name="Priest M."/>
            <person name="Raghuraman S."/>
            <person name="Rege F."/>
            <person name="Reyes R."/>
            <person name="Rise C."/>
            <person name="Rogov P."/>
            <person name="Ross K."/>
            <person name="Ryan E."/>
            <person name="Settipalli S."/>
            <person name="Shea T."/>
            <person name="Sherpa N."/>
            <person name="Shi L."/>
            <person name="Shih D."/>
            <person name="Sparrow T."/>
            <person name="Spaulding J."/>
            <person name="Stalker J."/>
            <person name="Stange-Thomann N."/>
            <person name="Stavropoulos S."/>
            <person name="Stone C."/>
            <person name="Strader C."/>
            <person name="Tesfaye S."/>
            <person name="Thomson T."/>
            <person name="Thoulutsang Y."/>
            <person name="Thoulutsang D."/>
            <person name="Topham K."/>
            <person name="Topping I."/>
            <person name="Tsamla T."/>
            <person name="Vassiliev H."/>
            <person name="Vo A."/>
            <person name="Wangchuk T."/>
            <person name="Wangdi T."/>
            <person name="Weiand M."/>
            <person name="Wilkinson J."/>
            <person name="Wilson A."/>
            <person name="Yadav S."/>
            <person name="Young G."/>
            <person name="Yu Q."/>
            <person name="Zembek L."/>
            <person name="Zhong D."/>
            <person name="Zimmer A."/>
            <person name="Zwirko Z."/>
            <person name="Jaffe D.B."/>
            <person name="Alvarez P."/>
            <person name="Brockman W."/>
            <person name="Butler J."/>
            <person name="Chin C."/>
            <person name="Gnerre S."/>
            <person name="Grabherr M."/>
            <person name="Kleber M."/>
            <person name="Mauceli E."/>
            <person name="MacCallum I."/>
        </authorList>
    </citation>
    <scope>NUCLEOTIDE SEQUENCE [LARGE SCALE GENOMIC DNA]</scope>
    <source>
        <strain evidence="4">white501</strain>
    </source>
</reference>
<feature type="domain" description="PH" evidence="2">
    <location>
        <begin position="24"/>
        <end position="129"/>
    </location>
</feature>
<dbReference type="CDD" id="cd00821">
    <property type="entry name" value="PH"/>
    <property type="match status" value="1"/>
</dbReference>
<dbReference type="Bgee" id="FBgn0183767">
    <property type="expression patterns" value="Expressed in embryo and 3 other cell types or tissues"/>
</dbReference>
<dbReference type="HOGENOM" id="CLU_1951039_0_0_1"/>
<name>B4Q7Q0_DROSI</name>
<evidence type="ECO:0000313" key="3">
    <source>
        <dbReference type="EMBL" id="EDX04332.1"/>
    </source>
</evidence>
<dbReference type="OrthoDB" id="8196563at2759"/>
<gene>
    <name evidence="3" type="primary">Dsim\GD23589</name>
    <name evidence="3" type="ORF">Dsim_GD23589</name>
</gene>
<dbReference type="Proteomes" id="UP000000304">
    <property type="component" value="Chromosome 2L"/>
</dbReference>
<dbReference type="PhylomeDB" id="B4Q7Q0"/>
<sequence>MIFSTDSHWQSLLAGRIPVASMTGPIKRGLLWQQRDRLFSRWKERYFVLTRDYLHCFKRASGSANERASDMGQFIFKVKRAYSDSQQRRLNNNNGPTPQPASPLAQRRNNGGLGSGVGSGAIYGTPTRV</sequence>
<dbReference type="InterPro" id="IPR001849">
    <property type="entry name" value="PH_domain"/>
</dbReference>
<feature type="compositionally biased region" description="Polar residues" evidence="1">
    <location>
        <begin position="85"/>
        <end position="96"/>
    </location>
</feature>
<accession>B4Q7Q0</accession>
<dbReference type="InterPro" id="IPR046869">
    <property type="entry name" value="SLM1/RGC1-like_PH"/>
</dbReference>
<dbReference type="Pfam" id="PF20399">
    <property type="entry name" value="PH_20"/>
    <property type="match status" value="1"/>
</dbReference>
<dbReference type="InterPro" id="IPR011993">
    <property type="entry name" value="PH-like_dom_sf"/>
</dbReference>
<evidence type="ECO:0000313" key="4">
    <source>
        <dbReference type="Proteomes" id="UP000000304"/>
    </source>
</evidence>
<evidence type="ECO:0000259" key="2">
    <source>
        <dbReference type="PROSITE" id="PS50003"/>
    </source>
</evidence>
<feature type="compositionally biased region" description="Gly residues" evidence="1">
    <location>
        <begin position="111"/>
        <end position="121"/>
    </location>
</feature>
<dbReference type="Gene3D" id="2.30.29.30">
    <property type="entry name" value="Pleckstrin-homology domain (PH domain)/Phosphotyrosine-binding domain (PTB)"/>
    <property type="match status" value="1"/>
</dbReference>
<dbReference type="PROSITE" id="PS50003">
    <property type="entry name" value="PH_DOMAIN"/>
    <property type="match status" value="1"/>
</dbReference>
<evidence type="ECO:0000256" key="1">
    <source>
        <dbReference type="SAM" id="MobiDB-lite"/>
    </source>
</evidence>
<dbReference type="AlphaFoldDB" id="B4Q7Q0"/>
<proteinExistence type="predicted"/>